<evidence type="ECO:0000256" key="5">
    <source>
        <dbReference type="ARBA" id="ARBA00022741"/>
    </source>
</evidence>
<feature type="transmembrane region" description="Helical" evidence="9">
    <location>
        <begin position="12"/>
        <end position="34"/>
    </location>
</feature>
<dbReference type="GO" id="GO:0005524">
    <property type="term" value="F:ATP binding"/>
    <property type="evidence" value="ECO:0007669"/>
    <property type="project" value="UniProtKB-KW"/>
</dbReference>
<dbReference type="EC" id="2.7.13.3" evidence="2"/>
<accession>A0A916X153</accession>
<dbReference type="AlphaFoldDB" id="A0A916X153"/>
<evidence type="ECO:0000256" key="2">
    <source>
        <dbReference type="ARBA" id="ARBA00012438"/>
    </source>
</evidence>
<evidence type="ECO:0000256" key="6">
    <source>
        <dbReference type="ARBA" id="ARBA00022777"/>
    </source>
</evidence>
<dbReference type="GO" id="GO:0000155">
    <property type="term" value="F:phosphorelay sensor kinase activity"/>
    <property type="evidence" value="ECO:0007669"/>
    <property type="project" value="InterPro"/>
</dbReference>
<evidence type="ECO:0000256" key="8">
    <source>
        <dbReference type="ARBA" id="ARBA00023012"/>
    </source>
</evidence>
<dbReference type="PANTHER" id="PTHR24421">
    <property type="entry name" value="NITRATE/NITRITE SENSOR PROTEIN NARX-RELATED"/>
    <property type="match status" value="1"/>
</dbReference>
<evidence type="ECO:0000256" key="3">
    <source>
        <dbReference type="ARBA" id="ARBA00022553"/>
    </source>
</evidence>
<keyword evidence="3" id="KW-0597">Phosphoprotein</keyword>
<dbReference type="InterPro" id="IPR011712">
    <property type="entry name" value="Sig_transdc_His_kin_sub3_dim/P"/>
</dbReference>
<keyword evidence="4" id="KW-0808">Transferase</keyword>
<feature type="domain" description="Signal transduction histidine kinase subgroup 3 dimerisation and phosphoacceptor" evidence="10">
    <location>
        <begin position="222"/>
        <end position="289"/>
    </location>
</feature>
<reference evidence="12" key="1">
    <citation type="journal article" date="2014" name="Int. J. Syst. Evol. Microbiol.">
        <title>Complete genome sequence of Corynebacterium casei LMG S-19264T (=DSM 44701T), isolated from a smear-ripened cheese.</title>
        <authorList>
            <consortium name="US DOE Joint Genome Institute (JGI-PGF)"/>
            <person name="Walter F."/>
            <person name="Albersmeier A."/>
            <person name="Kalinowski J."/>
            <person name="Ruckert C."/>
        </authorList>
    </citation>
    <scope>NUCLEOTIDE SEQUENCE</scope>
    <source>
        <strain evidence="12">CGMCC 1.15085</strain>
    </source>
</reference>
<organism evidence="12 13">
    <name type="scientific">Flexivirga endophytica</name>
    <dbReference type="NCBI Taxonomy" id="1849103"/>
    <lineage>
        <taxon>Bacteria</taxon>
        <taxon>Bacillati</taxon>
        <taxon>Actinomycetota</taxon>
        <taxon>Actinomycetes</taxon>
        <taxon>Micrococcales</taxon>
        <taxon>Dermacoccaceae</taxon>
        <taxon>Flexivirga</taxon>
    </lineage>
</organism>
<protein>
    <recommendedName>
        <fullName evidence="2">histidine kinase</fullName>
        <ecNumber evidence="2">2.7.13.3</ecNumber>
    </recommendedName>
</protein>
<dbReference type="InterPro" id="IPR036890">
    <property type="entry name" value="HATPase_C_sf"/>
</dbReference>
<reference evidence="12" key="2">
    <citation type="submission" date="2020-09" db="EMBL/GenBank/DDBJ databases">
        <authorList>
            <person name="Sun Q."/>
            <person name="Zhou Y."/>
        </authorList>
    </citation>
    <scope>NUCLEOTIDE SEQUENCE</scope>
    <source>
        <strain evidence="12">CGMCC 1.15085</strain>
    </source>
</reference>
<feature type="transmembrane region" description="Helical" evidence="9">
    <location>
        <begin position="106"/>
        <end position="135"/>
    </location>
</feature>
<sequence length="410" mass="43612">MQSTADRPQIMLAHFVAILLSVPTLAMFVLIIVGTATSPLGVGILLLLIAVPTTRLLATGQRGLAKVVLREPVLQDYRDTAGLGLLTRIQRWAGDPARWRDVLWELCSVTLGFTLSVLSIALFLYPIWSIVWFGLWKGLPDIFDTPYGDSLRVTSTAGAVAVSASGFLVGALLWWATAKPIGRWRFGLDAYLLGLSRREVLARRVEQVTVSRAQGADAAAAELRRVERDLHDGAQARLVALGMNLGLAAELIENDPAAARQLLLEARDNSGVALQDIRSVVRGIHPPVLADRGLADAIRAVAVGMPIEFELDLRPPQLPPPLESAVYFGVAECLANIGKHSGASTGWVSIVADEAVIHIVVGDNGTGGADLHGSGLQGVAGRLAVFDGTMQVSSPRGGPTIVTMEVPCAQ</sequence>
<dbReference type="SUPFAM" id="SSF55874">
    <property type="entry name" value="ATPase domain of HSP90 chaperone/DNA topoisomerase II/histidine kinase"/>
    <property type="match status" value="1"/>
</dbReference>
<proteinExistence type="predicted"/>
<dbReference type="InterPro" id="IPR025828">
    <property type="entry name" value="Put_sensor_dom"/>
</dbReference>
<name>A0A916X153_9MICO</name>
<comment type="caution">
    <text evidence="12">The sequence shown here is derived from an EMBL/GenBank/DDBJ whole genome shotgun (WGS) entry which is preliminary data.</text>
</comment>
<evidence type="ECO:0000313" key="13">
    <source>
        <dbReference type="Proteomes" id="UP000636793"/>
    </source>
</evidence>
<dbReference type="Proteomes" id="UP000636793">
    <property type="component" value="Unassembled WGS sequence"/>
</dbReference>
<dbReference type="PANTHER" id="PTHR24421:SF10">
    <property type="entry name" value="NITRATE_NITRITE SENSOR PROTEIN NARQ"/>
    <property type="match status" value="1"/>
</dbReference>
<keyword evidence="9" id="KW-0472">Membrane</keyword>
<dbReference type="GO" id="GO:0046983">
    <property type="term" value="F:protein dimerization activity"/>
    <property type="evidence" value="ECO:0007669"/>
    <property type="project" value="InterPro"/>
</dbReference>
<feature type="transmembrane region" description="Helical" evidence="9">
    <location>
        <begin position="155"/>
        <end position="176"/>
    </location>
</feature>
<evidence type="ECO:0000256" key="9">
    <source>
        <dbReference type="SAM" id="Phobius"/>
    </source>
</evidence>
<evidence type="ECO:0000256" key="7">
    <source>
        <dbReference type="ARBA" id="ARBA00022840"/>
    </source>
</evidence>
<dbReference type="Gene3D" id="1.20.5.1930">
    <property type="match status" value="1"/>
</dbReference>
<evidence type="ECO:0000256" key="1">
    <source>
        <dbReference type="ARBA" id="ARBA00000085"/>
    </source>
</evidence>
<keyword evidence="8" id="KW-0902">Two-component regulatory system</keyword>
<evidence type="ECO:0000259" key="11">
    <source>
        <dbReference type="Pfam" id="PF13796"/>
    </source>
</evidence>
<dbReference type="Pfam" id="PF13796">
    <property type="entry name" value="Sensor"/>
    <property type="match status" value="1"/>
</dbReference>
<evidence type="ECO:0000259" key="10">
    <source>
        <dbReference type="Pfam" id="PF07730"/>
    </source>
</evidence>
<feature type="domain" description="Putative sensor" evidence="11">
    <location>
        <begin position="16"/>
        <end position="188"/>
    </location>
</feature>
<keyword evidence="6" id="KW-0418">Kinase</keyword>
<dbReference type="InterPro" id="IPR050482">
    <property type="entry name" value="Sensor_HK_TwoCompSys"/>
</dbReference>
<evidence type="ECO:0000256" key="4">
    <source>
        <dbReference type="ARBA" id="ARBA00022679"/>
    </source>
</evidence>
<keyword evidence="5" id="KW-0547">Nucleotide-binding</keyword>
<comment type="catalytic activity">
    <reaction evidence="1">
        <text>ATP + protein L-histidine = ADP + protein N-phospho-L-histidine.</text>
        <dbReference type="EC" id="2.7.13.3"/>
    </reaction>
</comment>
<keyword evidence="13" id="KW-1185">Reference proteome</keyword>
<dbReference type="RefSeq" id="WP_188838908.1">
    <property type="nucleotide sequence ID" value="NZ_BMHI01000007.1"/>
</dbReference>
<gene>
    <name evidence="12" type="ORF">GCM10011492_40780</name>
</gene>
<dbReference type="EMBL" id="BMHI01000007">
    <property type="protein sequence ID" value="GGB45498.1"/>
    <property type="molecule type" value="Genomic_DNA"/>
</dbReference>
<evidence type="ECO:0000313" key="12">
    <source>
        <dbReference type="EMBL" id="GGB45498.1"/>
    </source>
</evidence>
<dbReference type="Pfam" id="PF07730">
    <property type="entry name" value="HisKA_3"/>
    <property type="match status" value="1"/>
</dbReference>
<keyword evidence="9" id="KW-0812">Transmembrane</keyword>
<dbReference type="Gene3D" id="3.30.565.10">
    <property type="entry name" value="Histidine kinase-like ATPase, C-terminal domain"/>
    <property type="match status" value="1"/>
</dbReference>
<feature type="transmembrane region" description="Helical" evidence="9">
    <location>
        <begin position="40"/>
        <end position="58"/>
    </location>
</feature>
<dbReference type="GO" id="GO:0016020">
    <property type="term" value="C:membrane"/>
    <property type="evidence" value="ECO:0007669"/>
    <property type="project" value="InterPro"/>
</dbReference>
<keyword evidence="9" id="KW-1133">Transmembrane helix</keyword>
<keyword evidence="7" id="KW-0067">ATP-binding</keyword>